<dbReference type="RefSeq" id="WP_220778436.1">
    <property type="nucleotide sequence ID" value="NZ_BPEY01000002.1"/>
</dbReference>
<dbReference type="InterPro" id="IPR005565">
    <property type="entry name" value="Hemolysn_activator_HlyB_C"/>
</dbReference>
<dbReference type="Gene3D" id="3.10.20.310">
    <property type="entry name" value="membrane protein fhac"/>
    <property type="match status" value="1"/>
</dbReference>
<feature type="chain" id="PRO_5045874064" description="Haemolysin activator HlyB C-terminal domain-containing protein" evidence="1">
    <location>
        <begin position="23"/>
        <end position="562"/>
    </location>
</feature>
<keyword evidence="4" id="KW-1185">Reference proteome</keyword>
<dbReference type="Proteomes" id="UP000887104">
    <property type="component" value="Unassembled WGS sequence"/>
</dbReference>
<evidence type="ECO:0000259" key="2">
    <source>
        <dbReference type="Pfam" id="PF03865"/>
    </source>
</evidence>
<evidence type="ECO:0000313" key="4">
    <source>
        <dbReference type="Proteomes" id="UP000887104"/>
    </source>
</evidence>
<reference evidence="3" key="1">
    <citation type="submission" date="2021-05" db="EMBL/GenBank/DDBJ databases">
        <title>Molecular characterization for Shewanella algae harboring chromosomal blaOXA-55-like strains isolated from clinical and environment sample.</title>
        <authorList>
            <person name="Ohama Y."/>
            <person name="Aoki K."/>
            <person name="Harada S."/>
            <person name="Moriya K."/>
            <person name="Ishii Y."/>
            <person name="Tateda K."/>
        </authorList>
    </citation>
    <scope>NUCLEOTIDE SEQUENCE</scope>
    <source>
        <strain evidence="3">JCM 11563</strain>
    </source>
</reference>
<protein>
    <recommendedName>
        <fullName evidence="2">Haemolysin activator HlyB C-terminal domain-containing protein</fullName>
    </recommendedName>
</protein>
<dbReference type="Gene3D" id="2.40.160.50">
    <property type="entry name" value="membrane protein fhac: a member of the omp85/tpsb transporter family"/>
    <property type="match status" value="1"/>
</dbReference>
<organism evidence="3 4">
    <name type="scientific">Shewanella sairae</name>
    <dbReference type="NCBI Taxonomy" id="190310"/>
    <lineage>
        <taxon>Bacteria</taxon>
        <taxon>Pseudomonadati</taxon>
        <taxon>Pseudomonadota</taxon>
        <taxon>Gammaproteobacteria</taxon>
        <taxon>Alteromonadales</taxon>
        <taxon>Shewanellaceae</taxon>
        <taxon>Shewanella</taxon>
    </lineage>
</organism>
<dbReference type="Pfam" id="PF03865">
    <property type="entry name" value="ShlB"/>
    <property type="match status" value="1"/>
</dbReference>
<gene>
    <name evidence="3" type="ORF">TUM4438_01760</name>
</gene>
<name>A0ABQ4NZF7_9GAMM</name>
<feature type="signal peptide" evidence="1">
    <location>
        <begin position="1"/>
        <end position="22"/>
    </location>
</feature>
<sequence>MKRLFSVTLACLVSIHAGATSAENKTAIANPNTDAQQKKPTKNIVIKSNDIFDLSDPETFFIHRWANYLHINTRDNVIRNKLSFKEGQSVSQKDLDEMQRILRAEPYIRDAKITYSEPAPDADLADEGQNVLVETWDNWSLLPTFNASRSGGESKFSVGIKEDNLFGYGVRTRFKYQSNADRTGYKFAIEAPVNFIKHATIAADFYDNSDGHAQHLYFEKPFYTLDGNHMYSAEYLNDLRIDTLKQNGQDTNEFEHAVSYNNARLGWLIDKDEQQLSRIITGITQDRHEFSHVDNYPTSELPQDRDFLYPWLAYQYIEDDFKVLQNIHLINYNEDFNLGWQHFIKLGIETRDLNDDSPIGYHFNWQSSRGYQADKQLLLLAMDGGGVFATSQKDFYQLNLAAEYFYQLAPKWTAYSKLRLSTSKNNYLDRPFALGDETGIRGYPNDYQYGDNQWTLTAELRNYPNIDLYQLAELGWAVFTDIGQAFGGNDSNNAISSPIGSFGIGARIYSSKSSYGNVAHIDLSVPFTSGPEVNSWEWRFQVKKSFLMIIAIFYLQKPLFGL</sequence>
<proteinExistence type="predicted"/>
<feature type="domain" description="Haemolysin activator HlyB C-terminal" evidence="2">
    <location>
        <begin position="381"/>
        <end position="507"/>
    </location>
</feature>
<accession>A0ABQ4NZF7</accession>
<dbReference type="EMBL" id="BPEY01000002">
    <property type="protein sequence ID" value="GIU40483.1"/>
    <property type="molecule type" value="Genomic_DNA"/>
</dbReference>
<evidence type="ECO:0000256" key="1">
    <source>
        <dbReference type="SAM" id="SignalP"/>
    </source>
</evidence>
<keyword evidence="1" id="KW-0732">Signal</keyword>
<comment type="caution">
    <text evidence="3">The sequence shown here is derived from an EMBL/GenBank/DDBJ whole genome shotgun (WGS) entry which is preliminary data.</text>
</comment>
<evidence type="ECO:0000313" key="3">
    <source>
        <dbReference type="EMBL" id="GIU40483.1"/>
    </source>
</evidence>